<dbReference type="EMBL" id="FPHB01000041">
    <property type="protein sequence ID" value="SFV57779.1"/>
    <property type="molecule type" value="Genomic_DNA"/>
</dbReference>
<keyword evidence="1" id="KW-0812">Transmembrane</keyword>
<accession>A0A1W1BW69</accession>
<feature type="transmembrane region" description="Helical" evidence="1">
    <location>
        <begin position="15"/>
        <end position="36"/>
    </location>
</feature>
<proteinExistence type="predicted"/>
<name>A0A1W1BW69_9ZZZZ</name>
<organism evidence="2">
    <name type="scientific">hydrothermal vent metagenome</name>
    <dbReference type="NCBI Taxonomy" id="652676"/>
    <lineage>
        <taxon>unclassified sequences</taxon>
        <taxon>metagenomes</taxon>
        <taxon>ecological metagenomes</taxon>
    </lineage>
</organism>
<protein>
    <recommendedName>
        <fullName evidence="3">Type 4 fimbrial biogenesis protein PilX N-terminal domain-containing protein</fullName>
    </recommendedName>
</protein>
<dbReference type="AlphaFoldDB" id="A0A1W1BW69"/>
<keyword evidence="1" id="KW-0472">Membrane</keyword>
<evidence type="ECO:0008006" key="3">
    <source>
        <dbReference type="Google" id="ProtNLM"/>
    </source>
</evidence>
<reference evidence="2" key="1">
    <citation type="submission" date="2016-10" db="EMBL/GenBank/DDBJ databases">
        <authorList>
            <person name="de Groot N.N."/>
        </authorList>
    </citation>
    <scope>NUCLEOTIDE SEQUENCE</scope>
</reference>
<evidence type="ECO:0000313" key="2">
    <source>
        <dbReference type="EMBL" id="SFV57779.1"/>
    </source>
</evidence>
<keyword evidence="1" id="KW-1133">Transmembrane helix</keyword>
<gene>
    <name evidence="2" type="ORF">MNB_SM-7-1414</name>
</gene>
<evidence type="ECO:0000256" key="1">
    <source>
        <dbReference type="SAM" id="Phobius"/>
    </source>
</evidence>
<sequence>MQRKNNLLKPLHRSGIAMIMAISVLVVLATIMAFTIQMNANTKKRAIDIYVENQANLFAKNAAEYVVYKISQDKNCSLAPFTTTLQTYYDVDVNVSYILSNTNDGCPTSDIALTPADDNADAYAYVRIDVAVTVDDETVTTEPVRVFRRFVEDITPYVY</sequence>